<dbReference type="SUPFAM" id="SSF141868">
    <property type="entry name" value="EAL domain-like"/>
    <property type="match status" value="1"/>
</dbReference>
<dbReference type="PROSITE" id="PS50883">
    <property type="entry name" value="EAL"/>
    <property type="match status" value="1"/>
</dbReference>
<dbReference type="Pfam" id="PF00563">
    <property type="entry name" value="EAL"/>
    <property type="match status" value="1"/>
</dbReference>
<organism evidence="3 4">
    <name type="scientific">Pontibacillus chungwhensis</name>
    <dbReference type="NCBI Taxonomy" id="265426"/>
    <lineage>
        <taxon>Bacteria</taxon>
        <taxon>Bacillati</taxon>
        <taxon>Bacillota</taxon>
        <taxon>Bacilli</taxon>
        <taxon>Bacillales</taxon>
        <taxon>Bacillaceae</taxon>
        <taxon>Pontibacillus</taxon>
    </lineage>
</organism>
<dbReference type="Gene3D" id="3.20.20.450">
    <property type="entry name" value="EAL domain"/>
    <property type="match status" value="1"/>
</dbReference>
<dbReference type="PROSITE" id="PS51833">
    <property type="entry name" value="HDOD"/>
    <property type="match status" value="1"/>
</dbReference>
<dbReference type="Gene3D" id="1.10.3210.10">
    <property type="entry name" value="Hypothetical protein af1432"/>
    <property type="match status" value="1"/>
</dbReference>
<dbReference type="SMART" id="SM00052">
    <property type="entry name" value="EAL"/>
    <property type="match status" value="1"/>
</dbReference>
<dbReference type="SUPFAM" id="SSF109604">
    <property type="entry name" value="HD-domain/PDEase-like"/>
    <property type="match status" value="1"/>
</dbReference>
<evidence type="ECO:0000259" key="1">
    <source>
        <dbReference type="PROSITE" id="PS50883"/>
    </source>
</evidence>
<proteinExistence type="predicted"/>
<dbReference type="PANTHER" id="PTHR33525:SF4">
    <property type="entry name" value="CYCLIC DI-GMP PHOSPHODIESTERASE CDGJ"/>
    <property type="match status" value="1"/>
</dbReference>
<dbReference type="InterPro" id="IPR001633">
    <property type="entry name" value="EAL_dom"/>
</dbReference>
<dbReference type="InterPro" id="IPR014408">
    <property type="entry name" value="dGMP_Pdiesterase_EAL/HD-GYP"/>
</dbReference>
<dbReference type="RefSeq" id="WP_231417629.1">
    <property type="nucleotide sequence ID" value="NZ_CP126446.1"/>
</dbReference>
<dbReference type="InterPro" id="IPR013976">
    <property type="entry name" value="HDOD"/>
</dbReference>
<reference evidence="3 4" key="1">
    <citation type="submission" date="2023-05" db="EMBL/GenBank/DDBJ databases">
        <title>Comparative genomics reveals the evidence of polycyclic aromatic hydrocarbons degradation in moderately halophilic genus Pontibacillus.</title>
        <authorList>
            <person name="Yang H."/>
            <person name="Qian Z."/>
        </authorList>
    </citation>
    <scope>NUCLEOTIDE SEQUENCE [LARGE SCALE GENOMIC DNA]</scope>
    <source>
        <strain evidence="4">HN14</strain>
    </source>
</reference>
<accession>A0ABY8V037</accession>
<dbReference type="EMBL" id="CP126446">
    <property type="protein sequence ID" value="WIF97989.1"/>
    <property type="molecule type" value="Genomic_DNA"/>
</dbReference>
<protein>
    <submittedName>
        <fullName evidence="3">HDOD domain-containing protein</fullName>
    </submittedName>
</protein>
<dbReference type="PANTHER" id="PTHR33525">
    <property type="match status" value="1"/>
</dbReference>
<gene>
    <name evidence="3" type="ORF">QNI29_20050</name>
</gene>
<dbReference type="PIRSF" id="PIRSF003180">
    <property type="entry name" value="DiGMPpdiest_YuxH"/>
    <property type="match status" value="1"/>
</dbReference>
<evidence type="ECO:0000259" key="2">
    <source>
        <dbReference type="PROSITE" id="PS51833"/>
    </source>
</evidence>
<dbReference type="InterPro" id="IPR052340">
    <property type="entry name" value="RNase_Y/CdgJ"/>
</dbReference>
<evidence type="ECO:0000313" key="3">
    <source>
        <dbReference type="EMBL" id="WIF97989.1"/>
    </source>
</evidence>
<dbReference type="Proteomes" id="UP001236652">
    <property type="component" value="Chromosome"/>
</dbReference>
<feature type="domain" description="EAL" evidence="1">
    <location>
        <begin position="1"/>
        <end position="208"/>
    </location>
</feature>
<feature type="domain" description="HDOD" evidence="2">
    <location>
        <begin position="202"/>
        <end position="392"/>
    </location>
</feature>
<dbReference type="Pfam" id="PF08668">
    <property type="entry name" value="HDOD"/>
    <property type="match status" value="1"/>
</dbReference>
<keyword evidence="4" id="KW-1185">Reference proteome</keyword>
<sequence length="419" mass="48511">MEVYVARQPIFNNQCEVMAYELLYRGSKLDQGFTGIDGDQATAEVMLNSFYHMGFSKIADQKKCFVNFTENLLKSELPFCFPHNQLVIEVLENIPLTAEVVDRCSILKAKGYQIALYDFVYHQNQPYINELLNLADIVKVDIRQYSIQEIKALKDQISTYRLELLAEKVETYEEYLELKTLGFAYYQGFFFSKPVIMTSYDTSLPAFQHIELIKELSQPEPVVSAVAEKIEKDVSLSYKLLKLINSLAYRRIEPIKSIAQAIMLLGFDEVKKWAYVLMLKEMGAKTDSIPYEVMKVCYIRAKLCERISYLIGKEKEASSFFLTGMLSCIPVFLQRPMEECVVELPLHRDIKEALMGFSNEYKEALDLCTSIEKAEWGEIRDRCLTFDMPQGALFGEYRYAIEWAQDLLRLFDNYSRTNA</sequence>
<dbReference type="InterPro" id="IPR035919">
    <property type="entry name" value="EAL_sf"/>
</dbReference>
<evidence type="ECO:0000313" key="4">
    <source>
        <dbReference type="Proteomes" id="UP001236652"/>
    </source>
</evidence>
<name>A0ABY8V037_9BACI</name>